<dbReference type="AlphaFoldDB" id="A0A0D0DFD2"/>
<name>A0A0D0DFD2_9AGAM</name>
<reference evidence="2 3" key="1">
    <citation type="submission" date="2014-04" db="EMBL/GenBank/DDBJ databases">
        <authorList>
            <consortium name="DOE Joint Genome Institute"/>
            <person name="Kuo A."/>
            <person name="Kohler A."/>
            <person name="Jargeat P."/>
            <person name="Nagy L.G."/>
            <person name="Floudas D."/>
            <person name="Copeland A."/>
            <person name="Barry K.W."/>
            <person name="Cichocki N."/>
            <person name="Veneault-Fourrey C."/>
            <person name="LaButti K."/>
            <person name="Lindquist E.A."/>
            <person name="Lipzen A."/>
            <person name="Lundell T."/>
            <person name="Morin E."/>
            <person name="Murat C."/>
            <person name="Sun H."/>
            <person name="Tunlid A."/>
            <person name="Henrissat B."/>
            <person name="Grigoriev I.V."/>
            <person name="Hibbett D.S."/>
            <person name="Martin F."/>
            <person name="Nordberg H.P."/>
            <person name="Cantor M.N."/>
            <person name="Hua S.X."/>
        </authorList>
    </citation>
    <scope>NUCLEOTIDE SEQUENCE [LARGE SCALE GENOMIC DNA]</scope>
    <source>
        <strain evidence="2 3">Ve08.2h10</strain>
    </source>
</reference>
<dbReference type="Proteomes" id="UP000054538">
    <property type="component" value="Unassembled WGS sequence"/>
</dbReference>
<evidence type="ECO:0000313" key="2">
    <source>
        <dbReference type="EMBL" id="KIK79774.1"/>
    </source>
</evidence>
<gene>
    <name evidence="2" type="ORF">PAXRUDRAFT_160360</name>
</gene>
<feature type="region of interest" description="Disordered" evidence="1">
    <location>
        <begin position="150"/>
        <end position="171"/>
    </location>
</feature>
<keyword evidence="3" id="KW-1185">Reference proteome</keyword>
<dbReference type="EMBL" id="KN826188">
    <property type="protein sequence ID" value="KIK79774.1"/>
    <property type="molecule type" value="Genomic_DNA"/>
</dbReference>
<evidence type="ECO:0000256" key="1">
    <source>
        <dbReference type="SAM" id="MobiDB-lite"/>
    </source>
</evidence>
<reference evidence="3" key="2">
    <citation type="submission" date="2015-01" db="EMBL/GenBank/DDBJ databases">
        <title>Evolutionary Origins and Diversification of the Mycorrhizal Mutualists.</title>
        <authorList>
            <consortium name="DOE Joint Genome Institute"/>
            <consortium name="Mycorrhizal Genomics Consortium"/>
            <person name="Kohler A."/>
            <person name="Kuo A."/>
            <person name="Nagy L.G."/>
            <person name="Floudas D."/>
            <person name="Copeland A."/>
            <person name="Barry K.W."/>
            <person name="Cichocki N."/>
            <person name="Veneault-Fourrey C."/>
            <person name="LaButti K."/>
            <person name="Lindquist E.A."/>
            <person name="Lipzen A."/>
            <person name="Lundell T."/>
            <person name="Morin E."/>
            <person name="Murat C."/>
            <person name="Riley R."/>
            <person name="Ohm R."/>
            <person name="Sun H."/>
            <person name="Tunlid A."/>
            <person name="Henrissat B."/>
            <person name="Grigoriev I.V."/>
            <person name="Hibbett D.S."/>
            <person name="Martin F."/>
        </authorList>
    </citation>
    <scope>NUCLEOTIDE SEQUENCE [LARGE SCALE GENOMIC DNA]</scope>
    <source>
        <strain evidence="3">Ve08.2h10</strain>
    </source>
</reference>
<dbReference type="InParanoid" id="A0A0D0DFD2"/>
<evidence type="ECO:0000313" key="3">
    <source>
        <dbReference type="Proteomes" id="UP000054538"/>
    </source>
</evidence>
<sequence>MANLDQCAVNPDGTLKDASKITFYDSEGDDQPIPMHSVIKLTSSQDQTSCTARGAKSQQDNLAASGAAPACKVTGTCQHKLTWKLTTDKNTASTSTGSQKWKCPEKALDNPTLTTAKQPKAANSTARHCLNTVTFSDDEDHTQRDTIVSSWNKATHHGSDNNNGEDKNSEEAEVDYEDCHIPCRASQLRFSGAHSGPSPLSPPSVSPFLRFSVSPFLCFSVSLFLCFSVPLHFRLLLNIPVPVP</sequence>
<accession>A0A0D0DFD2</accession>
<proteinExistence type="predicted"/>
<protein>
    <submittedName>
        <fullName evidence="2">Uncharacterized protein</fullName>
    </submittedName>
</protein>
<organism evidence="2 3">
    <name type="scientific">Paxillus rubicundulus Ve08.2h10</name>
    <dbReference type="NCBI Taxonomy" id="930991"/>
    <lineage>
        <taxon>Eukaryota</taxon>
        <taxon>Fungi</taxon>
        <taxon>Dikarya</taxon>
        <taxon>Basidiomycota</taxon>
        <taxon>Agaricomycotina</taxon>
        <taxon>Agaricomycetes</taxon>
        <taxon>Agaricomycetidae</taxon>
        <taxon>Boletales</taxon>
        <taxon>Paxilineae</taxon>
        <taxon>Paxillaceae</taxon>
        <taxon>Paxillus</taxon>
    </lineage>
</organism>
<dbReference type="HOGENOM" id="CLU_099525_0_0_1"/>
<dbReference type="OrthoDB" id="3260017at2759"/>